<evidence type="ECO:0000256" key="16">
    <source>
        <dbReference type="ARBA" id="ARBA00049447"/>
    </source>
</evidence>
<keyword evidence="8" id="KW-0520">NAD</keyword>
<protein>
    <recommendedName>
        <fullName evidence="10">tRNA-dihydrouridine(16/17) synthase [NAD(P)(+)]</fullName>
        <ecNumber evidence="10">1.3.1.88</ecNumber>
    </recommendedName>
</protein>
<dbReference type="HOGENOM" id="CLU_013299_5_1_1"/>
<evidence type="ECO:0000256" key="18">
    <source>
        <dbReference type="SAM" id="MobiDB-lite"/>
    </source>
</evidence>
<evidence type="ECO:0000313" key="20">
    <source>
        <dbReference type="EMBL" id="EKD20297.1"/>
    </source>
</evidence>
<feature type="compositionally biased region" description="Acidic residues" evidence="18">
    <location>
        <begin position="587"/>
        <end position="600"/>
    </location>
</feature>
<evidence type="ECO:0000256" key="3">
    <source>
        <dbReference type="ARBA" id="ARBA00022643"/>
    </source>
</evidence>
<feature type="region of interest" description="Disordered" evidence="18">
    <location>
        <begin position="573"/>
        <end position="603"/>
    </location>
</feature>
<comment type="catalytic activity">
    <reaction evidence="15">
        <text>5,6-dihydrouridine(16) in tRNA + NAD(+) = uridine(16) in tRNA + NADH + H(+)</text>
        <dbReference type="Rhea" id="RHEA:53380"/>
        <dbReference type="Rhea" id="RHEA-COMP:13543"/>
        <dbReference type="Rhea" id="RHEA-COMP:13544"/>
        <dbReference type="ChEBI" id="CHEBI:15378"/>
        <dbReference type="ChEBI" id="CHEBI:57540"/>
        <dbReference type="ChEBI" id="CHEBI:57945"/>
        <dbReference type="ChEBI" id="CHEBI:65315"/>
        <dbReference type="ChEBI" id="CHEBI:74443"/>
        <dbReference type="EC" id="1.3.1.88"/>
    </reaction>
    <physiologicalReaction direction="right-to-left" evidence="15">
        <dbReference type="Rhea" id="RHEA:53382"/>
    </physiologicalReaction>
</comment>
<gene>
    <name evidence="20" type="ORF">MBM_00979</name>
</gene>
<feature type="region of interest" description="Disordered" evidence="18">
    <location>
        <begin position="632"/>
        <end position="683"/>
    </location>
</feature>
<feature type="region of interest" description="Disordered" evidence="18">
    <location>
        <begin position="402"/>
        <end position="479"/>
    </location>
</feature>
<keyword evidence="7" id="KW-0560">Oxidoreductase</keyword>
<feature type="compositionally biased region" description="Gly residues" evidence="18">
    <location>
        <begin position="27"/>
        <end position="46"/>
    </location>
</feature>
<accession>K1X5C1</accession>
<keyword evidence="21" id="KW-1185">Reference proteome</keyword>
<comment type="catalytic activity">
    <reaction evidence="16">
        <text>a 5,6-dihydrouridine in mRNA + NADP(+) = a uridine in mRNA + NADPH + H(+)</text>
        <dbReference type="Rhea" id="RHEA:69855"/>
        <dbReference type="Rhea" id="RHEA-COMP:14658"/>
        <dbReference type="Rhea" id="RHEA-COMP:17789"/>
        <dbReference type="ChEBI" id="CHEBI:15378"/>
        <dbReference type="ChEBI" id="CHEBI:57783"/>
        <dbReference type="ChEBI" id="CHEBI:58349"/>
        <dbReference type="ChEBI" id="CHEBI:65315"/>
        <dbReference type="ChEBI" id="CHEBI:74443"/>
    </reaction>
    <physiologicalReaction direction="right-to-left" evidence="16">
        <dbReference type="Rhea" id="RHEA:69857"/>
    </physiologicalReaction>
</comment>
<evidence type="ECO:0000256" key="1">
    <source>
        <dbReference type="ARBA" id="ARBA00001917"/>
    </source>
</evidence>
<dbReference type="InterPro" id="IPR013785">
    <property type="entry name" value="Aldolase_TIM"/>
</dbReference>
<name>K1X5C1_MARBU</name>
<feature type="region of interest" description="Disordered" evidence="18">
    <location>
        <begin position="1"/>
        <end position="74"/>
    </location>
</feature>
<dbReference type="PROSITE" id="PS01136">
    <property type="entry name" value="UPF0034"/>
    <property type="match status" value="1"/>
</dbReference>
<feature type="compositionally biased region" description="Low complexity" evidence="18">
    <location>
        <begin position="1"/>
        <end position="26"/>
    </location>
</feature>
<keyword evidence="5" id="KW-0819">tRNA processing</keyword>
<dbReference type="KEGG" id="mbe:MBM_00979"/>
<dbReference type="Proteomes" id="UP000006753">
    <property type="component" value="Unassembled WGS sequence"/>
</dbReference>
<comment type="cofactor">
    <cofactor evidence="1">
        <name>FMN</name>
        <dbReference type="ChEBI" id="CHEBI:58210"/>
    </cofactor>
</comment>
<dbReference type="STRING" id="1072389.K1X5C1"/>
<evidence type="ECO:0000256" key="5">
    <source>
        <dbReference type="ARBA" id="ARBA00022694"/>
    </source>
</evidence>
<dbReference type="GeneID" id="18756914"/>
<dbReference type="GO" id="GO:0017150">
    <property type="term" value="F:tRNA dihydrouridine synthase activity"/>
    <property type="evidence" value="ECO:0007669"/>
    <property type="project" value="InterPro"/>
</dbReference>
<dbReference type="EMBL" id="JH921429">
    <property type="protein sequence ID" value="EKD20297.1"/>
    <property type="molecule type" value="Genomic_DNA"/>
</dbReference>
<keyword evidence="6" id="KW-0521">NADP</keyword>
<feature type="compositionally biased region" description="Basic and acidic residues" evidence="18">
    <location>
        <begin position="636"/>
        <end position="655"/>
    </location>
</feature>
<dbReference type="CDD" id="cd02801">
    <property type="entry name" value="DUS_like_FMN"/>
    <property type="match status" value="1"/>
</dbReference>
<evidence type="ECO:0000313" key="21">
    <source>
        <dbReference type="Proteomes" id="UP000006753"/>
    </source>
</evidence>
<dbReference type="GO" id="GO:0050660">
    <property type="term" value="F:flavin adenine dinucleotide binding"/>
    <property type="evidence" value="ECO:0007669"/>
    <property type="project" value="InterPro"/>
</dbReference>
<evidence type="ECO:0000256" key="15">
    <source>
        <dbReference type="ARBA" id="ARBA00048934"/>
    </source>
</evidence>
<dbReference type="OrthoDB" id="272303at2759"/>
<dbReference type="eggNOG" id="KOG2335">
    <property type="taxonomic scope" value="Eukaryota"/>
</dbReference>
<evidence type="ECO:0000256" key="9">
    <source>
        <dbReference type="ARBA" id="ARBA00038313"/>
    </source>
</evidence>
<dbReference type="GO" id="GO:0006397">
    <property type="term" value="P:mRNA processing"/>
    <property type="evidence" value="ECO:0007669"/>
    <property type="project" value="UniProtKB-KW"/>
</dbReference>
<evidence type="ECO:0000256" key="2">
    <source>
        <dbReference type="ARBA" id="ARBA00022630"/>
    </source>
</evidence>
<dbReference type="PANTHER" id="PTHR11082">
    <property type="entry name" value="TRNA-DIHYDROURIDINE SYNTHASE"/>
    <property type="match status" value="1"/>
</dbReference>
<feature type="domain" description="DUS-like FMN-binding" evidence="19">
    <location>
        <begin position="90"/>
        <end position="354"/>
    </location>
</feature>
<dbReference type="InParanoid" id="K1X5C1"/>
<feature type="compositionally biased region" description="Basic and acidic residues" evidence="18">
    <location>
        <begin position="429"/>
        <end position="442"/>
    </location>
</feature>
<comment type="catalytic activity">
    <reaction evidence="14">
        <text>a 5,6-dihydrouridine in mRNA + NAD(+) = a uridine in mRNA + NADH + H(+)</text>
        <dbReference type="Rhea" id="RHEA:69851"/>
        <dbReference type="Rhea" id="RHEA-COMP:14658"/>
        <dbReference type="Rhea" id="RHEA-COMP:17789"/>
        <dbReference type="ChEBI" id="CHEBI:15378"/>
        <dbReference type="ChEBI" id="CHEBI:57540"/>
        <dbReference type="ChEBI" id="CHEBI:57945"/>
        <dbReference type="ChEBI" id="CHEBI:65315"/>
        <dbReference type="ChEBI" id="CHEBI:74443"/>
    </reaction>
    <physiologicalReaction direction="right-to-left" evidence="14">
        <dbReference type="Rhea" id="RHEA:69853"/>
    </physiologicalReaction>
</comment>
<comment type="function">
    <text evidence="11">Catalyzes the synthesis of dihydrouridine, a modified base found in the D-loop of most tRNAs. Specifically modifies U47 in cytoplasmic tRNAs. Catalyzes the synthesis of dihydrouridine in some mRNAs, thereby affecting their translation.</text>
</comment>
<dbReference type="Pfam" id="PF01207">
    <property type="entry name" value="Dus"/>
    <property type="match status" value="1"/>
</dbReference>
<evidence type="ECO:0000256" key="13">
    <source>
        <dbReference type="ARBA" id="ARBA00047652"/>
    </source>
</evidence>
<sequence>MASLTSSSSSTGPETEAAGMAARVAVDGGGGGVSCNGNGSGSGPGGGEEEEEEMRRGGGLGEAQAGEKKKTKKLHGRAFYESIGSPKFVLAPMVDQSEFAWRMLSRSFIPGDRQRDLLAYTPMLHARLFCETPKFRDAHFQPLRTSLVSCGGGDGAGEGEQQQEEVEGKEKKAFLDGNPADRPLFVQFCANNPDELLKAATYVAPFCDAVDLNLGCPQGIARKGRYGAFLQEDQELIYSLINKLHLGLDVPVTAKIRILDTKEKTLAYAQKVLEAGASILTVHGRTREMKGHKTGLADWKMIRFLRESLPKETVLFANGNILRKEDIERCLEETGADAVMSAEGNLYDPAIFADAPPVGEEGREYWRGGDGKGGWRMDAVVRRYMDIIHRYVLEVEPPARAPLYLPTDPDPESPTSTTTQPPAAAAAAESEKDHGPKRKSEQDPSTDTGPPAKRQKQQQLKQKKSGGARPPKSTSPNMLAMQPHLFKLLRPLVARHHNVRDALARSRAGDMEAFENVLRLVEVACREGIKAYHDTGGQSWEREMEDDVRLNAAKAAANARRAMLEMKGAAAVGHPAGKKGEVGVDGDGGEGGEGEGEMDESSVATVRACKRPWWVVQPYVRPLPKEALAKGALTMSKKEREALEKKGEGKGKAEEGEGEGDGDGDAKGKGPGPHVEAENVGVGEVVLVPKEGLVCG</sequence>
<dbReference type="SUPFAM" id="SSF51395">
    <property type="entry name" value="FMN-linked oxidoreductases"/>
    <property type="match status" value="1"/>
</dbReference>
<evidence type="ECO:0000259" key="19">
    <source>
        <dbReference type="Pfam" id="PF01207"/>
    </source>
</evidence>
<organism evidence="20 21">
    <name type="scientific">Marssonina brunnea f. sp. multigermtubi (strain MB_m1)</name>
    <name type="common">Marssonina leaf spot fungus</name>
    <dbReference type="NCBI Taxonomy" id="1072389"/>
    <lineage>
        <taxon>Eukaryota</taxon>
        <taxon>Fungi</taxon>
        <taxon>Dikarya</taxon>
        <taxon>Ascomycota</taxon>
        <taxon>Pezizomycotina</taxon>
        <taxon>Leotiomycetes</taxon>
        <taxon>Helotiales</taxon>
        <taxon>Drepanopezizaceae</taxon>
        <taxon>Drepanopeziza</taxon>
    </lineage>
</organism>
<evidence type="ECO:0000256" key="11">
    <source>
        <dbReference type="ARBA" id="ARBA00045934"/>
    </source>
</evidence>
<reference evidence="20 21" key="1">
    <citation type="journal article" date="2012" name="BMC Genomics">
        <title>Sequencing the genome of Marssonina brunnea reveals fungus-poplar co-evolution.</title>
        <authorList>
            <person name="Zhu S."/>
            <person name="Cao Y.-Z."/>
            <person name="Jiang C."/>
            <person name="Tan B.-Y."/>
            <person name="Wang Z."/>
            <person name="Feng S."/>
            <person name="Zhang L."/>
            <person name="Su X.-H."/>
            <person name="Brejova B."/>
            <person name="Vinar T."/>
            <person name="Xu M."/>
            <person name="Wang M.-X."/>
            <person name="Zhang S.-G."/>
            <person name="Huang M.-R."/>
            <person name="Wu R."/>
            <person name="Zhou Y."/>
        </authorList>
    </citation>
    <scope>NUCLEOTIDE SEQUENCE [LARGE SCALE GENOMIC DNA]</scope>
    <source>
        <strain evidence="20 21">MB_m1</strain>
    </source>
</reference>
<comment type="similarity">
    <text evidence="9">Belongs to the Dus family. Dus1 subfamily.</text>
</comment>
<proteinExistence type="inferred from homology"/>
<dbReference type="Gene3D" id="3.20.20.70">
    <property type="entry name" value="Aldolase class I"/>
    <property type="match status" value="1"/>
</dbReference>
<dbReference type="InterPro" id="IPR018517">
    <property type="entry name" value="tRNA_hU_synthase_CS"/>
</dbReference>
<keyword evidence="4" id="KW-0507">mRNA processing</keyword>
<feature type="compositionally biased region" description="Low complexity" evidence="18">
    <location>
        <begin position="413"/>
        <end position="428"/>
    </location>
</feature>
<evidence type="ECO:0000256" key="8">
    <source>
        <dbReference type="ARBA" id="ARBA00023027"/>
    </source>
</evidence>
<evidence type="ECO:0000256" key="6">
    <source>
        <dbReference type="ARBA" id="ARBA00022857"/>
    </source>
</evidence>
<evidence type="ECO:0000256" key="14">
    <source>
        <dbReference type="ARBA" id="ARBA00048342"/>
    </source>
</evidence>
<feature type="compositionally biased region" description="Basic residues" evidence="18">
    <location>
        <begin position="453"/>
        <end position="466"/>
    </location>
</feature>
<evidence type="ECO:0000256" key="10">
    <source>
        <dbReference type="ARBA" id="ARBA00038890"/>
    </source>
</evidence>
<comment type="catalytic activity">
    <reaction evidence="17">
        <text>5,6-dihydrouridine(17) in tRNA + NADP(+) = uridine(17) in tRNA + NADPH + H(+)</text>
        <dbReference type="Rhea" id="RHEA:53368"/>
        <dbReference type="Rhea" id="RHEA-COMP:13541"/>
        <dbReference type="Rhea" id="RHEA-COMP:13542"/>
        <dbReference type="ChEBI" id="CHEBI:15378"/>
        <dbReference type="ChEBI" id="CHEBI:57783"/>
        <dbReference type="ChEBI" id="CHEBI:58349"/>
        <dbReference type="ChEBI" id="CHEBI:65315"/>
        <dbReference type="ChEBI" id="CHEBI:74443"/>
        <dbReference type="EC" id="1.3.1.88"/>
    </reaction>
    <physiologicalReaction direction="right-to-left" evidence="17">
        <dbReference type="Rhea" id="RHEA:53370"/>
    </physiologicalReaction>
</comment>
<keyword evidence="3" id="KW-0288">FMN</keyword>
<evidence type="ECO:0000256" key="7">
    <source>
        <dbReference type="ARBA" id="ARBA00023002"/>
    </source>
</evidence>
<dbReference type="AlphaFoldDB" id="K1X5C1"/>
<evidence type="ECO:0000256" key="12">
    <source>
        <dbReference type="ARBA" id="ARBA00047287"/>
    </source>
</evidence>
<dbReference type="EC" id="1.3.1.88" evidence="10"/>
<dbReference type="InterPro" id="IPR035587">
    <property type="entry name" value="DUS-like_FMN-bd"/>
</dbReference>
<comment type="catalytic activity">
    <reaction evidence="13">
        <text>5,6-dihydrouridine(16) in tRNA + NADP(+) = uridine(16) in tRNA + NADPH + H(+)</text>
        <dbReference type="Rhea" id="RHEA:53376"/>
        <dbReference type="Rhea" id="RHEA-COMP:13543"/>
        <dbReference type="Rhea" id="RHEA-COMP:13544"/>
        <dbReference type="ChEBI" id="CHEBI:15378"/>
        <dbReference type="ChEBI" id="CHEBI:57783"/>
        <dbReference type="ChEBI" id="CHEBI:58349"/>
        <dbReference type="ChEBI" id="CHEBI:65315"/>
        <dbReference type="ChEBI" id="CHEBI:74443"/>
        <dbReference type="EC" id="1.3.1.88"/>
    </reaction>
    <physiologicalReaction direction="right-to-left" evidence="13">
        <dbReference type="Rhea" id="RHEA:53378"/>
    </physiologicalReaction>
</comment>
<comment type="catalytic activity">
    <reaction evidence="12">
        <text>5,6-dihydrouridine(17) in tRNA + NAD(+) = uridine(17) in tRNA + NADH + H(+)</text>
        <dbReference type="Rhea" id="RHEA:53372"/>
        <dbReference type="Rhea" id="RHEA-COMP:13541"/>
        <dbReference type="Rhea" id="RHEA-COMP:13542"/>
        <dbReference type="ChEBI" id="CHEBI:15378"/>
        <dbReference type="ChEBI" id="CHEBI:57540"/>
        <dbReference type="ChEBI" id="CHEBI:57945"/>
        <dbReference type="ChEBI" id="CHEBI:65315"/>
        <dbReference type="ChEBI" id="CHEBI:74443"/>
        <dbReference type="EC" id="1.3.1.88"/>
    </reaction>
    <physiologicalReaction direction="right-to-left" evidence="12">
        <dbReference type="Rhea" id="RHEA:53374"/>
    </physiologicalReaction>
</comment>
<dbReference type="PANTHER" id="PTHR11082:SF5">
    <property type="entry name" value="TRNA-DIHYDROURIDINE(16_17) SYNTHASE [NAD(P)(+)]-LIKE"/>
    <property type="match status" value="1"/>
</dbReference>
<keyword evidence="2" id="KW-0285">Flavoprotein</keyword>
<dbReference type="OMA" id="RPWWICQ"/>
<evidence type="ECO:0000256" key="4">
    <source>
        <dbReference type="ARBA" id="ARBA00022664"/>
    </source>
</evidence>
<evidence type="ECO:0000256" key="17">
    <source>
        <dbReference type="ARBA" id="ARBA00049467"/>
    </source>
</evidence>